<proteinExistence type="predicted"/>
<gene>
    <name evidence="1" type="ORF">BTW10_09910</name>
</gene>
<organism evidence="1 2">
    <name type="scientific">Chromohalobacter japonicus</name>
    <dbReference type="NCBI Taxonomy" id="223900"/>
    <lineage>
        <taxon>Bacteria</taxon>
        <taxon>Pseudomonadati</taxon>
        <taxon>Pseudomonadota</taxon>
        <taxon>Gammaproteobacteria</taxon>
        <taxon>Oceanospirillales</taxon>
        <taxon>Halomonadaceae</taxon>
        <taxon>Chromohalobacter</taxon>
    </lineage>
</organism>
<accession>A0A1Q8TCJ1</accession>
<sequence length="120" mass="13863">MKNQSKMIDLDTMFGAVSVSTDEAVRILGVHPKTAERWARGAQSISRERAALLAILSGQVVPMPEWHGFRFEVRRGPMPRYRPYAVLIDPWGREWGPSSFAPMSEPRQRRVARAWWRRSE</sequence>
<dbReference type="Proteomes" id="UP000186806">
    <property type="component" value="Unassembled WGS sequence"/>
</dbReference>
<evidence type="ECO:0008006" key="3">
    <source>
        <dbReference type="Google" id="ProtNLM"/>
    </source>
</evidence>
<dbReference type="AlphaFoldDB" id="A0A1Q8TCJ1"/>
<evidence type="ECO:0000313" key="1">
    <source>
        <dbReference type="EMBL" id="OLO11394.1"/>
    </source>
</evidence>
<dbReference type="EMBL" id="MSDQ01000024">
    <property type="protein sequence ID" value="OLO11394.1"/>
    <property type="molecule type" value="Genomic_DNA"/>
</dbReference>
<name>A0A1Q8TCJ1_9GAMM</name>
<evidence type="ECO:0000313" key="2">
    <source>
        <dbReference type="Proteomes" id="UP000186806"/>
    </source>
</evidence>
<reference evidence="1 2" key="1">
    <citation type="submission" date="2016-12" db="EMBL/GenBank/DDBJ databases">
        <title>Draft genome sequences of strains Salinicola socius SMB35, Salinicola sp. MH3R3-1 and Chromohalobacter sp. SMB17 from the Verkhnekamsk potash mining region of Russia.</title>
        <authorList>
            <person name="Mavrodi D.V."/>
            <person name="Olsson B.E."/>
            <person name="Korsakova E.S."/>
            <person name="Pyankova A."/>
            <person name="Mavrodi O.V."/>
            <person name="Plotnikova E.G."/>
        </authorList>
    </citation>
    <scope>NUCLEOTIDE SEQUENCE [LARGE SCALE GENOMIC DNA]</scope>
    <source>
        <strain evidence="1 2">SMB17</strain>
    </source>
</reference>
<dbReference type="RefSeq" id="WP_075369280.1">
    <property type="nucleotide sequence ID" value="NZ_MSDQ01000024.1"/>
</dbReference>
<protein>
    <recommendedName>
        <fullName evidence="3">DNA-binding protein</fullName>
    </recommendedName>
</protein>
<comment type="caution">
    <text evidence="1">The sequence shown here is derived from an EMBL/GenBank/DDBJ whole genome shotgun (WGS) entry which is preliminary data.</text>
</comment>
<keyword evidence="2" id="KW-1185">Reference proteome</keyword>